<dbReference type="InterPro" id="IPR031127">
    <property type="entry name" value="E3_UB_ligase_RBR"/>
</dbReference>
<keyword evidence="8" id="KW-0833">Ubl conjugation pathway</keyword>
<dbReference type="PROSITE" id="PS51873">
    <property type="entry name" value="TRIAD"/>
    <property type="match status" value="1"/>
</dbReference>
<dbReference type="InterPro" id="IPR002867">
    <property type="entry name" value="IBR_dom"/>
</dbReference>
<keyword evidence="9" id="KW-0862">Zinc</keyword>
<evidence type="ECO:0000259" key="12">
    <source>
        <dbReference type="PROSITE" id="PS50158"/>
    </source>
</evidence>
<dbReference type="PANTHER" id="PTHR11685">
    <property type="entry name" value="RBR FAMILY RING FINGER AND IBR DOMAIN-CONTAINING"/>
    <property type="match status" value="1"/>
</dbReference>
<dbReference type="AlphaFoldDB" id="A0A1I7U960"/>
<protein>
    <recommendedName>
        <fullName evidence="3">RBR-type E3 ubiquitin transferase</fullName>
        <ecNumber evidence="3">2.3.2.31</ecNumber>
    </recommendedName>
</protein>
<feature type="compositionally biased region" description="Acidic residues" evidence="11">
    <location>
        <begin position="1"/>
        <end position="17"/>
    </location>
</feature>
<dbReference type="InterPro" id="IPR001878">
    <property type="entry name" value="Znf_CCHC"/>
</dbReference>
<dbReference type="InterPro" id="IPR045840">
    <property type="entry name" value="Ariadne"/>
</dbReference>
<organism evidence="14 15">
    <name type="scientific">Caenorhabditis tropicalis</name>
    <dbReference type="NCBI Taxonomy" id="1561998"/>
    <lineage>
        <taxon>Eukaryota</taxon>
        <taxon>Metazoa</taxon>
        <taxon>Ecdysozoa</taxon>
        <taxon>Nematoda</taxon>
        <taxon>Chromadorea</taxon>
        <taxon>Rhabditida</taxon>
        <taxon>Rhabditina</taxon>
        <taxon>Rhabditomorpha</taxon>
        <taxon>Rhabditoidea</taxon>
        <taxon>Rhabditidae</taxon>
        <taxon>Peloderinae</taxon>
        <taxon>Caenorhabditis</taxon>
    </lineage>
</organism>
<evidence type="ECO:0000256" key="4">
    <source>
        <dbReference type="ARBA" id="ARBA00022679"/>
    </source>
</evidence>
<dbReference type="Pfam" id="PF01485">
    <property type="entry name" value="IBR"/>
    <property type="match status" value="1"/>
</dbReference>
<dbReference type="InterPro" id="IPR044066">
    <property type="entry name" value="TRIAD_supradom"/>
</dbReference>
<comment type="similarity">
    <text evidence="2">Belongs to the RBR family. Ariadne subfamily.</text>
</comment>
<keyword evidence="4" id="KW-0808">Transferase</keyword>
<dbReference type="eggNOG" id="KOG1815">
    <property type="taxonomic scope" value="Eukaryota"/>
</dbReference>
<keyword evidence="5" id="KW-0479">Metal-binding</keyword>
<dbReference type="Pfam" id="PF22191">
    <property type="entry name" value="IBR_1"/>
    <property type="match status" value="1"/>
</dbReference>
<dbReference type="STRING" id="1561998.A0A1I7U960"/>
<feature type="domain" description="RING-type" evidence="13">
    <location>
        <begin position="97"/>
        <end position="301"/>
    </location>
</feature>
<evidence type="ECO:0000256" key="9">
    <source>
        <dbReference type="ARBA" id="ARBA00022833"/>
    </source>
</evidence>
<dbReference type="Pfam" id="PF19422">
    <property type="entry name" value="Ariadne"/>
    <property type="match status" value="1"/>
</dbReference>
<evidence type="ECO:0000256" key="7">
    <source>
        <dbReference type="ARBA" id="ARBA00022771"/>
    </source>
</evidence>
<dbReference type="Gene3D" id="3.30.40.10">
    <property type="entry name" value="Zinc/RING finger domain, C3HC4 (zinc finger)"/>
    <property type="match status" value="1"/>
</dbReference>
<evidence type="ECO:0000256" key="6">
    <source>
        <dbReference type="ARBA" id="ARBA00022737"/>
    </source>
</evidence>
<dbReference type="SMART" id="SM00647">
    <property type="entry name" value="IBR"/>
    <property type="match status" value="2"/>
</dbReference>
<dbReference type="Gene3D" id="1.20.120.1750">
    <property type="match status" value="1"/>
</dbReference>
<keyword evidence="14" id="KW-1185">Reference proteome</keyword>
<accession>A0A1I7U960</accession>
<sequence length="458" mass="53099">MSSDDEDVYMEDDSDQKDDDKLEFLDSEDLEEDMKMAIESVKIVLQVSSGVCRLLLQKYKWSKESLLDRFYENQDTVSFLIDAHLLPGRSVAGCDQSSTECQICCTEGELSGLACNHLACKDCWNAYITDKIKEKHSEIECMASDCKLLIEDERVINYLEDPSIYQKVLVNSYVATNKSLRWCPGSCGKAVKVRSLADASIIICSCGVCFCFSCGHEGHDPINCRLLKLWMKKCQEDNQTFNWINVNTKDCPKCSSPIEKNGGCNYMRCHACKYEFCWLCFGYWKDEGAHSCNKFNETDNSSKRETCRISLEKYLFYYNRYLAHHRSLNLEQKLKDIVTTKMDHMQDLSMSWVEVQFLQKAFEVLSECRRTLMYTYAFAFFLKRDNNVMIFEANQADLERSTEQLSGLLERDLDHDDLIGMKQAVQDKFRYVEQRQKVLLDHCAEGKDLDIWKFNDGN</sequence>
<reference evidence="15" key="1">
    <citation type="submission" date="2016-11" db="UniProtKB">
        <authorList>
            <consortium name="WormBaseParasite"/>
        </authorList>
    </citation>
    <scope>IDENTIFICATION</scope>
</reference>
<dbReference type="SUPFAM" id="SSF57850">
    <property type="entry name" value="RING/U-box"/>
    <property type="match status" value="3"/>
</dbReference>
<dbReference type="InterPro" id="IPR048962">
    <property type="entry name" value="ARIH1-like_UBL"/>
</dbReference>
<comment type="catalytic activity">
    <reaction evidence="1">
        <text>[E2 ubiquitin-conjugating enzyme]-S-ubiquitinyl-L-cysteine + [acceptor protein]-L-lysine = [E2 ubiquitin-conjugating enzyme]-L-cysteine + [acceptor protein]-N(6)-ubiquitinyl-L-lysine.</text>
        <dbReference type="EC" id="2.3.2.31"/>
    </reaction>
</comment>
<dbReference type="EC" id="2.3.2.31" evidence="3"/>
<evidence type="ECO:0000313" key="14">
    <source>
        <dbReference type="Proteomes" id="UP000095282"/>
    </source>
</evidence>
<evidence type="ECO:0000256" key="5">
    <source>
        <dbReference type="ARBA" id="ARBA00022723"/>
    </source>
</evidence>
<feature type="domain" description="CCHC-type" evidence="12">
    <location>
        <begin position="211"/>
        <end position="225"/>
    </location>
</feature>
<evidence type="ECO:0000256" key="8">
    <source>
        <dbReference type="ARBA" id="ARBA00022786"/>
    </source>
</evidence>
<evidence type="ECO:0000313" key="15">
    <source>
        <dbReference type="WBParaSite" id="Csp11.Scaffold629.g16127.t1"/>
    </source>
</evidence>
<dbReference type="InterPro" id="IPR013083">
    <property type="entry name" value="Znf_RING/FYVE/PHD"/>
</dbReference>
<dbReference type="GO" id="GO:0016567">
    <property type="term" value="P:protein ubiquitination"/>
    <property type="evidence" value="ECO:0007669"/>
    <property type="project" value="InterPro"/>
</dbReference>
<evidence type="ECO:0000256" key="1">
    <source>
        <dbReference type="ARBA" id="ARBA00001798"/>
    </source>
</evidence>
<keyword evidence="6" id="KW-0677">Repeat</keyword>
<keyword evidence="7 10" id="KW-0863">Zinc-finger</keyword>
<dbReference type="GO" id="GO:0003676">
    <property type="term" value="F:nucleic acid binding"/>
    <property type="evidence" value="ECO:0007669"/>
    <property type="project" value="InterPro"/>
</dbReference>
<evidence type="ECO:0000256" key="3">
    <source>
        <dbReference type="ARBA" id="ARBA00012251"/>
    </source>
</evidence>
<dbReference type="FunFam" id="1.20.120.1750:FF:000007">
    <property type="entry name" value="RBR-type E3 ubiquitin transferase"/>
    <property type="match status" value="1"/>
</dbReference>
<dbReference type="WBParaSite" id="Csp11.Scaffold629.g16127.t1">
    <property type="protein sequence ID" value="Csp11.Scaffold629.g16127.t1"/>
    <property type="gene ID" value="Csp11.Scaffold629.g16127"/>
</dbReference>
<dbReference type="GO" id="GO:0008270">
    <property type="term" value="F:zinc ion binding"/>
    <property type="evidence" value="ECO:0007669"/>
    <property type="project" value="UniProtKB-KW"/>
</dbReference>
<dbReference type="GO" id="GO:0061630">
    <property type="term" value="F:ubiquitin protein ligase activity"/>
    <property type="evidence" value="ECO:0007669"/>
    <property type="project" value="UniProtKB-EC"/>
</dbReference>
<evidence type="ECO:0000259" key="13">
    <source>
        <dbReference type="PROSITE" id="PS51873"/>
    </source>
</evidence>
<evidence type="ECO:0000256" key="2">
    <source>
        <dbReference type="ARBA" id="ARBA00005884"/>
    </source>
</evidence>
<dbReference type="Proteomes" id="UP000095282">
    <property type="component" value="Unplaced"/>
</dbReference>
<name>A0A1I7U960_9PELO</name>
<evidence type="ECO:0000256" key="10">
    <source>
        <dbReference type="PROSITE-ProRule" id="PRU00047"/>
    </source>
</evidence>
<dbReference type="PROSITE" id="PS50158">
    <property type="entry name" value="ZF_CCHC"/>
    <property type="match status" value="1"/>
</dbReference>
<proteinExistence type="inferred from homology"/>
<evidence type="ECO:0000256" key="11">
    <source>
        <dbReference type="SAM" id="MobiDB-lite"/>
    </source>
</evidence>
<dbReference type="Pfam" id="PF21235">
    <property type="entry name" value="UBA_ARI1"/>
    <property type="match status" value="1"/>
</dbReference>
<feature type="region of interest" description="Disordered" evidence="11">
    <location>
        <begin position="1"/>
        <end position="22"/>
    </location>
</feature>